<evidence type="ECO:0000313" key="3">
    <source>
        <dbReference type="Proteomes" id="UP001431776"/>
    </source>
</evidence>
<proteinExistence type="predicted"/>
<dbReference type="PANTHER" id="PTHR43845:SF1">
    <property type="entry name" value="BLR5969 PROTEIN"/>
    <property type="match status" value="1"/>
</dbReference>
<dbReference type="Gene3D" id="3.30.300.30">
    <property type="match status" value="1"/>
</dbReference>
<dbReference type="Pfam" id="PF00501">
    <property type="entry name" value="AMP-binding"/>
    <property type="match status" value="1"/>
</dbReference>
<keyword evidence="3" id="KW-1185">Reference proteome</keyword>
<dbReference type="Proteomes" id="UP001431776">
    <property type="component" value="Unassembled WGS sequence"/>
</dbReference>
<comment type="caution">
    <text evidence="2">The sequence shown here is derived from an EMBL/GenBank/DDBJ whole genome shotgun (WGS) entry which is preliminary data.</text>
</comment>
<dbReference type="AlphaFoldDB" id="A0AAW6TSE1"/>
<dbReference type="PANTHER" id="PTHR43845">
    <property type="entry name" value="BLR5969 PROTEIN"/>
    <property type="match status" value="1"/>
</dbReference>
<protein>
    <submittedName>
        <fullName evidence="2">AMP-binding protein</fullName>
    </submittedName>
</protein>
<reference evidence="2" key="1">
    <citation type="submission" date="2023-05" db="EMBL/GenBank/DDBJ databases">
        <title>Anaerotaeda fermentans gen. nov., sp. nov., a novel anaerobic planctomycete of the new family within the order Sedimentisphaerales isolated from Taman Peninsula, Russia.</title>
        <authorList>
            <person name="Khomyakova M.A."/>
            <person name="Merkel A.Y."/>
            <person name="Slobodkin A.I."/>
        </authorList>
    </citation>
    <scope>NUCLEOTIDE SEQUENCE</scope>
    <source>
        <strain evidence="2">M17dextr</strain>
    </source>
</reference>
<gene>
    <name evidence="2" type="ORF">QJ522_06120</name>
</gene>
<dbReference type="SUPFAM" id="SSF56801">
    <property type="entry name" value="Acetyl-CoA synthetase-like"/>
    <property type="match status" value="1"/>
</dbReference>
<accession>A0AAW6TSE1</accession>
<name>A0AAW6TSE1_9BACT</name>
<evidence type="ECO:0000313" key="2">
    <source>
        <dbReference type="EMBL" id="MDI6448613.1"/>
    </source>
</evidence>
<evidence type="ECO:0000259" key="1">
    <source>
        <dbReference type="Pfam" id="PF00501"/>
    </source>
</evidence>
<sequence>MHGCAPDSSRDGRGNALAGLEPAEALAFASAPEIEACANRLLQRHVQYCYERSDFYRSHFDRLGLDAGDIRCVADLRKLPFTTKDDLAEHGARLRCVAPRDIVDLCQTSGTTGAPVTLELTELDLQRLAYNEQSCFEAAGLTADDRVIVACAMGRCFMAGLAYFEGLRRLGATAIRIGAGRPAVLAEAVRIHRPTAVVGVPSNLLQTGKLLQSRGIEPSQMGVARLILIGEPIREADLSLSALGRRLSELWKAQVLGTYASTEMATSFAECDGGSGGGHVLADLIVVEIVDEAGNAVAPGEPGEVVATPLQVTGMPLLRLRTGDIAALLPGPCACGRRTPRLGPVLGRKAQMLKVQGTTLYPASIFAALQEIEEVRNYYIEIEQDYELSDHPRVVVGLEDGASMTREEIAGRICGRVRVTLDVAIATPEEVAKRTLLENRRKPMLVFDYRHKTKKGPA</sequence>
<dbReference type="RefSeq" id="WP_349244024.1">
    <property type="nucleotide sequence ID" value="NZ_JASCXX010000005.1"/>
</dbReference>
<dbReference type="InterPro" id="IPR042099">
    <property type="entry name" value="ANL_N_sf"/>
</dbReference>
<organism evidence="2 3">
    <name type="scientific">Anaerobaca lacustris</name>
    <dbReference type="NCBI Taxonomy" id="3044600"/>
    <lineage>
        <taxon>Bacteria</taxon>
        <taxon>Pseudomonadati</taxon>
        <taxon>Planctomycetota</taxon>
        <taxon>Phycisphaerae</taxon>
        <taxon>Sedimentisphaerales</taxon>
        <taxon>Anaerobacaceae</taxon>
        <taxon>Anaerobaca</taxon>
    </lineage>
</organism>
<dbReference type="Gene3D" id="3.40.50.12780">
    <property type="entry name" value="N-terminal domain of ligase-like"/>
    <property type="match status" value="1"/>
</dbReference>
<dbReference type="EMBL" id="JASCXX010000005">
    <property type="protein sequence ID" value="MDI6448613.1"/>
    <property type="molecule type" value="Genomic_DNA"/>
</dbReference>
<dbReference type="InterPro" id="IPR000873">
    <property type="entry name" value="AMP-dep_synth/lig_dom"/>
</dbReference>
<feature type="domain" description="AMP-dependent synthetase/ligase" evidence="1">
    <location>
        <begin position="90"/>
        <end position="307"/>
    </location>
</feature>
<dbReference type="InterPro" id="IPR045851">
    <property type="entry name" value="AMP-bd_C_sf"/>
</dbReference>